<protein>
    <submittedName>
        <fullName evidence="5">Uncharacterized protein</fullName>
    </submittedName>
</protein>
<dbReference type="GO" id="GO:0005634">
    <property type="term" value="C:nucleus"/>
    <property type="evidence" value="ECO:0007669"/>
    <property type="project" value="TreeGrafter"/>
</dbReference>
<organism evidence="5 6">
    <name type="scientific">Champsocephalus gunnari</name>
    <name type="common">Mackerel icefish</name>
    <dbReference type="NCBI Taxonomy" id="52237"/>
    <lineage>
        <taxon>Eukaryota</taxon>
        <taxon>Metazoa</taxon>
        <taxon>Chordata</taxon>
        <taxon>Craniata</taxon>
        <taxon>Vertebrata</taxon>
        <taxon>Euteleostomi</taxon>
        <taxon>Actinopterygii</taxon>
        <taxon>Neopterygii</taxon>
        <taxon>Teleostei</taxon>
        <taxon>Neoteleostei</taxon>
        <taxon>Acanthomorphata</taxon>
        <taxon>Eupercaria</taxon>
        <taxon>Perciformes</taxon>
        <taxon>Notothenioidei</taxon>
        <taxon>Channichthyidae</taxon>
        <taxon>Champsocephalus</taxon>
    </lineage>
</organism>
<feature type="domain" description="HTH myb-type" evidence="4">
    <location>
        <begin position="106"/>
        <end position="161"/>
    </location>
</feature>
<dbReference type="PANTHER" id="PTHR45614:SF30">
    <property type="entry name" value="MYB-RELATED PROTEIN B"/>
    <property type="match status" value="1"/>
</dbReference>
<keyword evidence="2" id="KW-0238">DNA-binding</keyword>
<dbReference type="CDD" id="cd00167">
    <property type="entry name" value="SANT"/>
    <property type="match status" value="3"/>
</dbReference>
<dbReference type="Pfam" id="PF00249">
    <property type="entry name" value="Myb_DNA-binding"/>
    <property type="match status" value="3"/>
</dbReference>
<dbReference type="EMBL" id="JAURVH010001524">
    <property type="protein sequence ID" value="KAK5920219.1"/>
    <property type="molecule type" value="Genomic_DNA"/>
</dbReference>
<evidence type="ECO:0000256" key="2">
    <source>
        <dbReference type="ARBA" id="ARBA00023125"/>
    </source>
</evidence>
<reference evidence="5 6" key="1">
    <citation type="journal article" date="2023" name="Mol. Biol. Evol.">
        <title>Genomics of Secondarily Temperate Adaptation in the Only Non-Antarctic Icefish.</title>
        <authorList>
            <person name="Rivera-Colon A.G."/>
            <person name="Rayamajhi N."/>
            <person name="Minhas B.F."/>
            <person name="Madrigal G."/>
            <person name="Bilyk K.T."/>
            <person name="Yoon V."/>
            <person name="Hune M."/>
            <person name="Gregory S."/>
            <person name="Cheng C.H.C."/>
            <person name="Catchen J.M."/>
        </authorList>
    </citation>
    <scope>NUCLEOTIDE SEQUENCE [LARGE SCALE GENOMIC DNA]</scope>
    <source>
        <tissue evidence="5">White muscle</tissue>
    </source>
</reference>
<dbReference type="InterPro" id="IPR001005">
    <property type="entry name" value="SANT/Myb"/>
</dbReference>
<dbReference type="GO" id="GO:0000981">
    <property type="term" value="F:DNA-binding transcription factor activity, RNA polymerase II-specific"/>
    <property type="evidence" value="ECO:0007669"/>
    <property type="project" value="TreeGrafter"/>
</dbReference>
<evidence type="ECO:0000256" key="1">
    <source>
        <dbReference type="ARBA" id="ARBA00022737"/>
    </source>
</evidence>
<dbReference type="FunFam" id="1.10.10.60:FF:000010">
    <property type="entry name" value="Transcriptional activator Myb isoform A"/>
    <property type="match status" value="1"/>
</dbReference>
<comment type="caution">
    <text evidence="5">The sequence shown here is derived from an EMBL/GenBank/DDBJ whole genome shotgun (WGS) entry which is preliminary data.</text>
</comment>
<evidence type="ECO:0000313" key="5">
    <source>
        <dbReference type="EMBL" id="KAK5920219.1"/>
    </source>
</evidence>
<keyword evidence="1" id="KW-0677">Repeat</keyword>
<sequence length="293" mass="33405">MSVGQTAVSWKLQTVTGTTDGGQLELQTVVGTTNAVMSSRSRRACTKRRKGRFSRGTVQKSSWTKDEEEKLHRVVKEFGSNSWPSVSLHLKRSEGECQRQWQQIKNPELVKGPWTQTEDERVIDLVQNYGVKRWSLIAKHLLSRNGKQCRERWHNHLNPAVKKSGWTLQEDRIICQAHSMLGNRWADMSKLMPGRTDNSIKNHWNSTLKRKVEKEGYMEVLLLHSCSSASRPPPHCQHPQQGGQRLHREGRVGSEPVLWRAPRLLLRLLLLTEHVRADCARGADGGECGDVEL</sequence>
<proteinExistence type="predicted"/>
<dbReference type="InterPro" id="IPR009057">
    <property type="entry name" value="Homeodomain-like_sf"/>
</dbReference>
<evidence type="ECO:0000259" key="4">
    <source>
        <dbReference type="PROSITE" id="PS51294"/>
    </source>
</evidence>
<dbReference type="SUPFAM" id="SSF46689">
    <property type="entry name" value="Homeodomain-like"/>
    <property type="match status" value="2"/>
</dbReference>
<keyword evidence="6" id="KW-1185">Reference proteome</keyword>
<dbReference type="InterPro" id="IPR017930">
    <property type="entry name" value="Myb_dom"/>
</dbReference>
<dbReference type="SMART" id="SM00717">
    <property type="entry name" value="SANT"/>
    <property type="match status" value="3"/>
</dbReference>
<accession>A0AAN8DDN2</accession>
<dbReference type="InterPro" id="IPR050560">
    <property type="entry name" value="MYB_TF"/>
</dbReference>
<evidence type="ECO:0000313" key="6">
    <source>
        <dbReference type="Proteomes" id="UP001331515"/>
    </source>
</evidence>
<dbReference type="Gene3D" id="1.10.10.60">
    <property type="entry name" value="Homeodomain-like"/>
    <property type="match status" value="3"/>
</dbReference>
<dbReference type="PANTHER" id="PTHR45614">
    <property type="entry name" value="MYB PROTEIN-RELATED"/>
    <property type="match status" value="1"/>
</dbReference>
<feature type="domain" description="Myb-like" evidence="3">
    <location>
        <begin position="106"/>
        <end position="157"/>
    </location>
</feature>
<dbReference type="PROSITE" id="PS51294">
    <property type="entry name" value="HTH_MYB"/>
    <property type="match status" value="2"/>
</dbReference>
<evidence type="ECO:0000259" key="3">
    <source>
        <dbReference type="PROSITE" id="PS50090"/>
    </source>
</evidence>
<feature type="domain" description="HTH myb-type" evidence="4">
    <location>
        <begin position="162"/>
        <end position="212"/>
    </location>
</feature>
<dbReference type="AlphaFoldDB" id="A0AAN8DDN2"/>
<feature type="domain" description="Myb-like" evidence="3">
    <location>
        <begin position="55"/>
        <end position="105"/>
    </location>
</feature>
<dbReference type="PROSITE" id="PS50090">
    <property type="entry name" value="MYB_LIKE"/>
    <property type="match status" value="3"/>
</dbReference>
<dbReference type="GO" id="GO:0000978">
    <property type="term" value="F:RNA polymerase II cis-regulatory region sequence-specific DNA binding"/>
    <property type="evidence" value="ECO:0007669"/>
    <property type="project" value="TreeGrafter"/>
</dbReference>
<dbReference type="Proteomes" id="UP001331515">
    <property type="component" value="Unassembled WGS sequence"/>
</dbReference>
<feature type="domain" description="Myb-like" evidence="3">
    <location>
        <begin position="158"/>
        <end position="208"/>
    </location>
</feature>
<name>A0AAN8DDN2_CHAGU</name>
<gene>
    <name evidence="5" type="ORF">CgunFtcFv8_024054</name>
</gene>